<dbReference type="VEuPathDB" id="TriTrypDB:BSAL_87800"/>
<reference evidence="3" key="1">
    <citation type="submission" date="2015-09" db="EMBL/GenBank/DDBJ databases">
        <authorList>
            <consortium name="Pathogen Informatics"/>
        </authorList>
    </citation>
    <scope>NUCLEOTIDE SEQUENCE [LARGE SCALE GENOMIC DNA]</scope>
    <source>
        <strain evidence="3">Lake Konstanz</strain>
    </source>
</reference>
<dbReference type="Proteomes" id="UP000051952">
    <property type="component" value="Unassembled WGS sequence"/>
</dbReference>
<evidence type="ECO:0000256" key="1">
    <source>
        <dbReference type="SAM" id="MobiDB-lite"/>
    </source>
</evidence>
<feature type="region of interest" description="Disordered" evidence="1">
    <location>
        <begin position="1"/>
        <end position="52"/>
    </location>
</feature>
<keyword evidence="3" id="KW-1185">Reference proteome</keyword>
<gene>
    <name evidence="2" type="ORF">BSAL_87800</name>
</gene>
<name>A0A0S4JAX6_BODSA</name>
<feature type="compositionally biased region" description="Polar residues" evidence="1">
    <location>
        <begin position="33"/>
        <end position="51"/>
    </location>
</feature>
<evidence type="ECO:0000313" key="3">
    <source>
        <dbReference type="Proteomes" id="UP000051952"/>
    </source>
</evidence>
<protein>
    <submittedName>
        <fullName evidence="2">Uncharacterized protein</fullName>
    </submittedName>
</protein>
<feature type="compositionally biased region" description="Low complexity" evidence="1">
    <location>
        <begin position="10"/>
        <end position="26"/>
    </location>
</feature>
<dbReference type="AlphaFoldDB" id="A0A0S4JAX6"/>
<evidence type="ECO:0000313" key="2">
    <source>
        <dbReference type="EMBL" id="CUG83807.1"/>
    </source>
</evidence>
<accession>A0A0S4JAX6</accession>
<organism evidence="2 3">
    <name type="scientific">Bodo saltans</name>
    <name type="common">Flagellated protozoan</name>
    <dbReference type="NCBI Taxonomy" id="75058"/>
    <lineage>
        <taxon>Eukaryota</taxon>
        <taxon>Discoba</taxon>
        <taxon>Euglenozoa</taxon>
        <taxon>Kinetoplastea</taxon>
        <taxon>Metakinetoplastina</taxon>
        <taxon>Eubodonida</taxon>
        <taxon>Bodonidae</taxon>
        <taxon>Bodo</taxon>
    </lineage>
</organism>
<proteinExistence type="predicted"/>
<dbReference type="EMBL" id="CYKH01001106">
    <property type="protein sequence ID" value="CUG83807.1"/>
    <property type="molecule type" value="Genomic_DNA"/>
</dbReference>
<sequence>MGNVASDCLSQSKTSTPTTAKSPQPASKKKQNGSDSTLLTAPTLLTGNITPNRLLKGSSLCSEESREPVTEAMISVEMLEMASGSWSLDDAPPTIAAQLSRIRRHK</sequence>